<dbReference type="GO" id="GO:0046872">
    <property type="term" value="F:metal ion binding"/>
    <property type="evidence" value="ECO:0007669"/>
    <property type="project" value="UniProtKB-KW"/>
</dbReference>
<dbReference type="GO" id="GO:0005634">
    <property type="term" value="C:nucleus"/>
    <property type="evidence" value="ECO:0007669"/>
    <property type="project" value="TreeGrafter"/>
</dbReference>
<dbReference type="InterPro" id="IPR004808">
    <property type="entry name" value="AP_endonuc_1"/>
</dbReference>
<dbReference type="SUPFAM" id="SSF56219">
    <property type="entry name" value="DNase I-like"/>
    <property type="match status" value="1"/>
</dbReference>
<comment type="cofactor">
    <cofactor evidence="1">
        <name>Mg(2+)</name>
        <dbReference type="ChEBI" id="CHEBI:18420"/>
    </cofactor>
</comment>
<evidence type="ECO:0000256" key="3">
    <source>
        <dbReference type="ARBA" id="ARBA00022801"/>
    </source>
</evidence>
<sequence>MPPASGQENNPDEHHGDATEDHDMGSQPGDQDAMQYPDGEQRFDPHDHFSVDQDDLDDSPQGPDLTYPLAKPTGGFPIIHGVEQDHADGIASQETVARRDKARKLGESVNIWVASYQGEQDKDTVHAKLTGKIISILGRNAIPDALMARANPPPKIHDLWTFTLCGLFEDEANLLTNRYAWIFDDIQFFVAPQPIPPPTFVATLIRKATIFPDEEQDNRWIMGLICNCLCTHHIKLRSFCAAYHDAISVPRKTDASFYLNKVLDMLQVKRYSLTKDKNKYETNYFYNIYVAFPTTRSEKFSTWKALFENFNDKSGARPYYDLDVWTIPPQPVNTQAFLDGQLPSPMHNPLLKQHNIAEEVTVEGEVQIEVEDMVDAAGAVELRDSNLSKNKLIDKKWYKIKTDIRRKRLGIGSRRSRSPAALRIPDDTPPPKLYIGSSYQVGKNPTTVNGIFAPMGSGMPDPVRGNLTTLETPLRLQSGIESPLRLRGGAPDNGDTHPQDDTSSINSEDGNDLSGLTSPQHRTNSKKVKRSLKVASINMRGGGSIATAQKWQDINGLMRENNIAILAVQETHIDAHRLCRLESLFERQLLIKNSADSLTLNGRAVSIILNKRFTLWKDATFNNIVLGRALLLHLPWGERGTLNILAIYAPNDQHQNMSFWKDLTKIWKDRALPRLDILLGDFNSVEDPLDRQPPRKDPTATVEALQEFKAISLLQDGWRQTYPDKTFFTWTHGPTESRLDRKGRWAIPLMVTENKEFIRKIIEKGMHLQETLHEQASPRPSLQMTFANFKKDVIKLAKQYASKTASILDKQIEQKKAQLDEALCNQSLGPLEKEFQSAIKKGELRALVQLRHQKKKWNIAIRNKLEGETISKYWIGLNKDRAPRTTIYALRNNESSGPEFIHKSVEMAEIARRHHYNGWYILLFTQRLTELKYIE</sequence>
<reference evidence="6 7" key="1">
    <citation type="submission" date="2014-06" db="EMBL/GenBank/DDBJ databases">
        <title>Evolutionary Origins and Diversification of the Mycorrhizal Mutualists.</title>
        <authorList>
            <consortium name="DOE Joint Genome Institute"/>
            <consortium name="Mycorrhizal Genomics Consortium"/>
            <person name="Kohler A."/>
            <person name="Kuo A."/>
            <person name="Nagy L.G."/>
            <person name="Floudas D."/>
            <person name="Copeland A."/>
            <person name="Barry K.W."/>
            <person name="Cichocki N."/>
            <person name="Veneault-Fourrey C."/>
            <person name="LaButti K."/>
            <person name="Lindquist E.A."/>
            <person name="Lipzen A."/>
            <person name="Lundell T."/>
            <person name="Morin E."/>
            <person name="Murat C."/>
            <person name="Riley R."/>
            <person name="Ohm R."/>
            <person name="Sun H."/>
            <person name="Tunlid A."/>
            <person name="Henrissat B."/>
            <person name="Grigoriev I.V."/>
            <person name="Hibbett D.S."/>
            <person name="Martin F."/>
        </authorList>
    </citation>
    <scope>NUCLEOTIDE SEQUENCE [LARGE SCALE GENOMIC DNA]</scope>
    <source>
        <strain evidence="6 7">SS14</strain>
    </source>
</reference>
<dbReference type="OrthoDB" id="416119at2759"/>
<keyword evidence="4" id="KW-0460">Magnesium</keyword>
<keyword evidence="3" id="KW-0378">Hydrolase</keyword>
<accession>A0A0C9VX26</accession>
<dbReference type="Proteomes" id="UP000054279">
    <property type="component" value="Unassembled WGS sequence"/>
</dbReference>
<dbReference type="GO" id="GO:0006284">
    <property type="term" value="P:base-excision repair"/>
    <property type="evidence" value="ECO:0007669"/>
    <property type="project" value="TreeGrafter"/>
</dbReference>
<feature type="compositionally biased region" description="Polar residues" evidence="5">
    <location>
        <begin position="501"/>
        <end position="522"/>
    </location>
</feature>
<feature type="region of interest" description="Disordered" evidence="5">
    <location>
        <begin position="476"/>
        <end position="530"/>
    </location>
</feature>
<dbReference type="GO" id="GO:0008081">
    <property type="term" value="F:phosphoric diester hydrolase activity"/>
    <property type="evidence" value="ECO:0007669"/>
    <property type="project" value="TreeGrafter"/>
</dbReference>
<evidence type="ECO:0000256" key="1">
    <source>
        <dbReference type="ARBA" id="ARBA00001946"/>
    </source>
</evidence>
<evidence type="ECO:0000256" key="5">
    <source>
        <dbReference type="SAM" id="MobiDB-lite"/>
    </source>
</evidence>
<dbReference type="EMBL" id="KN837123">
    <property type="protein sequence ID" value="KIJ43385.1"/>
    <property type="molecule type" value="Genomic_DNA"/>
</dbReference>
<dbReference type="HOGENOM" id="CLU_313337_0_0_1"/>
<feature type="compositionally biased region" description="Basic and acidic residues" evidence="5">
    <location>
        <begin position="11"/>
        <end position="24"/>
    </location>
</feature>
<dbReference type="Gene3D" id="3.60.10.10">
    <property type="entry name" value="Endonuclease/exonuclease/phosphatase"/>
    <property type="match status" value="1"/>
</dbReference>
<keyword evidence="7" id="KW-1185">Reference proteome</keyword>
<evidence type="ECO:0000256" key="2">
    <source>
        <dbReference type="ARBA" id="ARBA00022723"/>
    </source>
</evidence>
<dbReference type="GO" id="GO:0008311">
    <property type="term" value="F:double-stranded DNA 3'-5' DNA exonuclease activity"/>
    <property type="evidence" value="ECO:0007669"/>
    <property type="project" value="TreeGrafter"/>
</dbReference>
<evidence type="ECO:0008006" key="8">
    <source>
        <dbReference type="Google" id="ProtNLM"/>
    </source>
</evidence>
<evidence type="ECO:0000256" key="4">
    <source>
        <dbReference type="ARBA" id="ARBA00022842"/>
    </source>
</evidence>
<dbReference type="InterPro" id="IPR036691">
    <property type="entry name" value="Endo/exonu/phosph_ase_sf"/>
</dbReference>
<feature type="compositionally biased region" description="Basic and acidic residues" evidence="5">
    <location>
        <begin position="39"/>
        <end position="51"/>
    </location>
</feature>
<dbReference type="PANTHER" id="PTHR22748">
    <property type="entry name" value="AP ENDONUCLEASE"/>
    <property type="match status" value="1"/>
</dbReference>
<protein>
    <recommendedName>
        <fullName evidence="8">Endonuclease/exonuclease/phosphatase domain-containing protein</fullName>
    </recommendedName>
</protein>
<evidence type="ECO:0000313" key="6">
    <source>
        <dbReference type="EMBL" id="KIJ43385.1"/>
    </source>
</evidence>
<evidence type="ECO:0000313" key="7">
    <source>
        <dbReference type="Proteomes" id="UP000054279"/>
    </source>
</evidence>
<feature type="region of interest" description="Disordered" evidence="5">
    <location>
        <begin position="1"/>
        <end position="72"/>
    </location>
</feature>
<gene>
    <name evidence="6" type="ORF">M422DRAFT_253260</name>
</gene>
<name>A0A0C9VX26_SPHS4</name>
<dbReference type="GO" id="GO:0003906">
    <property type="term" value="F:DNA-(apurinic or apyrimidinic site) endonuclease activity"/>
    <property type="evidence" value="ECO:0007669"/>
    <property type="project" value="TreeGrafter"/>
</dbReference>
<keyword evidence="2" id="KW-0479">Metal-binding</keyword>
<proteinExistence type="predicted"/>
<dbReference type="AlphaFoldDB" id="A0A0C9VX26"/>
<feature type="region of interest" description="Disordered" evidence="5">
    <location>
        <begin position="410"/>
        <end position="431"/>
    </location>
</feature>
<organism evidence="6 7">
    <name type="scientific">Sphaerobolus stellatus (strain SS14)</name>
    <dbReference type="NCBI Taxonomy" id="990650"/>
    <lineage>
        <taxon>Eukaryota</taxon>
        <taxon>Fungi</taxon>
        <taxon>Dikarya</taxon>
        <taxon>Basidiomycota</taxon>
        <taxon>Agaricomycotina</taxon>
        <taxon>Agaricomycetes</taxon>
        <taxon>Phallomycetidae</taxon>
        <taxon>Geastrales</taxon>
        <taxon>Sphaerobolaceae</taxon>
        <taxon>Sphaerobolus</taxon>
    </lineage>
</organism>
<dbReference type="PANTHER" id="PTHR22748:SF26">
    <property type="entry name" value="ENDONUCLEASE_EXONUCLEASE_PHOSPHATASE DOMAIN-CONTAINING PROTEIN"/>
    <property type="match status" value="1"/>
</dbReference>